<evidence type="ECO:0000313" key="6">
    <source>
        <dbReference type="Proteomes" id="UP000237144"/>
    </source>
</evidence>
<dbReference type="PANTHER" id="PTHR43544:SF7">
    <property type="entry name" value="NADB-LER2"/>
    <property type="match status" value="1"/>
</dbReference>
<name>A0A2S5BDZ1_9BASI</name>
<dbReference type="InterPro" id="IPR036291">
    <property type="entry name" value="NAD(P)-bd_dom_sf"/>
</dbReference>
<protein>
    <submittedName>
        <fullName evidence="5">Uncharacterized protein</fullName>
    </submittedName>
</protein>
<dbReference type="Gene3D" id="3.40.50.720">
    <property type="entry name" value="NAD(P)-binding Rossmann-like Domain"/>
    <property type="match status" value="1"/>
</dbReference>
<dbReference type="AlphaFoldDB" id="A0A2S5BDZ1"/>
<proteinExistence type="inferred from homology"/>
<comment type="similarity">
    <text evidence="1 4">Belongs to the short-chain dehydrogenases/reductases (SDR) family.</text>
</comment>
<evidence type="ECO:0000256" key="3">
    <source>
        <dbReference type="ARBA" id="ARBA00023002"/>
    </source>
</evidence>
<organism evidence="5 6">
    <name type="scientific">Rhodotorula taiwanensis</name>
    <dbReference type="NCBI Taxonomy" id="741276"/>
    <lineage>
        <taxon>Eukaryota</taxon>
        <taxon>Fungi</taxon>
        <taxon>Dikarya</taxon>
        <taxon>Basidiomycota</taxon>
        <taxon>Pucciniomycotina</taxon>
        <taxon>Microbotryomycetes</taxon>
        <taxon>Sporidiobolales</taxon>
        <taxon>Sporidiobolaceae</taxon>
        <taxon>Rhodotorula</taxon>
    </lineage>
</organism>
<dbReference type="OrthoDB" id="9876299at2759"/>
<dbReference type="Pfam" id="PF00106">
    <property type="entry name" value="adh_short"/>
    <property type="match status" value="1"/>
</dbReference>
<evidence type="ECO:0000256" key="2">
    <source>
        <dbReference type="ARBA" id="ARBA00022857"/>
    </source>
</evidence>
<dbReference type="EMBL" id="PJQD01000020">
    <property type="protein sequence ID" value="POY74992.1"/>
    <property type="molecule type" value="Genomic_DNA"/>
</dbReference>
<dbReference type="Proteomes" id="UP000237144">
    <property type="component" value="Unassembled WGS sequence"/>
</dbReference>
<keyword evidence="3" id="KW-0560">Oxidoreductase</keyword>
<dbReference type="InterPro" id="IPR020904">
    <property type="entry name" value="Sc_DH/Rdtase_CS"/>
</dbReference>
<dbReference type="GO" id="GO:0016491">
    <property type="term" value="F:oxidoreductase activity"/>
    <property type="evidence" value="ECO:0007669"/>
    <property type="project" value="UniProtKB-KW"/>
</dbReference>
<accession>A0A2S5BDZ1</accession>
<dbReference type="PRINTS" id="PR00081">
    <property type="entry name" value="GDHRDH"/>
</dbReference>
<gene>
    <name evidence="5" type="ORF">BMF94_1968</name>
</gene>
<dbReference type="InterPro" id="IPR051468">
    <property type="entry name" value="Fungal_SecMetab_SDRs"/>
</dbReference>
<sequence length="252" mass="27439">MSTFTYLITGASRSLGLGYARQLLESGEHVRVVAGARNPDSAEDLRKLQKKVGEDRLYILKLDVTDAAQVTESVKELESSGFLRDGALDCLINNAGVAQSTGKLPSDIVPDEVLDHLQTNLFGVMNVTSSYLPLLKKGKGKQIFGVSSTCGSIGGPFGENSMATAYCISKVALNMYSRKLSRELEKDGFTVVVFHPGYVKTDMNDGKGDLTTEEAVRLAQVSSAPPTDNIFLKLGKDENGSFWRYDGERMPW</sequence>
<keyword evidence="6" id="KW-1185">Reference proteome</keyword>
<dbReference type="SUPFAM" id="SSF51735">
    <property type="entry name" value="NAD(P)-binding Rossmann-fold domains"/>
    <property type="match status" value="1"/>
</dbReference>
<dbReference type="GO" id="GO:0005737">
    <property type="term" value="C:cytoplasm"/>
    <property type="evidence" value="ECO:0007669"/>
    <property type="project" value="TreeGrafter"/>
</dbReference>
<dbReference type="InterPro" id="IPR002347">
    <property type="entry name" value="SDR_fam"/>
</dbReference>
<keyword evidence="2" id="KW-0521">NADP</keyword>
<dbReference type="CDD" id="cd05325">
    <property type="entry name" value="carb_red_sniffer_like_SDR_c"/>
    <property type="match status" value="1"/>
</dbReference>
<evidence type="ECO:0000313" key="5">
    <source>
        <dbReference type="EMBL" id="POY74992.1"/>
    </source>
</evidence>
<reference evidence="5 6" key="1">
    <citation type="journal article" date="2018" name="Front. Microbiol.">
        <title>Prospects for Fungal Bioremediation of Acidic Radioactive Waste Sites: Characterization and Genome Sequence of Rhodotorula taiwanensis MD1149.</title>
        <authorList>
            <person name="Tkavc R."/>
            <person name="Matrosova V.Y."/>
            <person name="Grichenko O.E."/>
            <person name="Gostincar C."/>
            <person name="Volpe R.P."/>
            <person name="Klimenkova P."/>
            <person name="Gaidamakova E.K."/>
            <person name="Zhou C.E."/>
            <person name="Stewart B.J."/>
            <person name="Lyman M.G."/>
            <person name="Malfatti S.A."/>
            <person name="Rubinfeld B."/>
            <person name="Courtot M."/>
            <person name="Singh J."/>
            <person name="Dalgard C.L."/>
            <person name="Hamilton T."/>
            <person name="Frey K.G."/>
            <person name="Gunde-Cimerman N."/>
            <person name="Dugan L."/>
            <person name="Daly M.J."/>
        </authorList>
    </citation>
    <scope>NUCLEOTIDE SEQUENCE [LARGE SCALE GENOMIC DNA]</scope>
    <source>
        <strain evidence="5 6">MD1149</strain>
    </source>
</reference>
<comment type="caution">
    <text evidence="5">The sequence shown here is derived from an EMBL/GenBank/DDBJ whole genome shotgun (WGS) entry which is preliminary data.</text>
</comment>
<dbReference type="PROSITE" id="PS00061">
    <property type="entry name" value="ADH_SHORT"/>
    <property type="match status" value="1"/>
</dbReference>
<evidence type="ECO:0000256" key="4">
    <source>
        <dbReference type="RuleBase" id="RU000363"/>
    </source>
</evidence>
<evidence type="ECO:0000256" key="1">
    <source>
        <dbReference type="ARBA" id="ARBA00006484"/>
    </source>
</evidence>
<dbReference type="PANTHER" id="PTHR43544">
    <property type="entry name" value="SHORT-CHAIN DEHYDROGENASE/REDUCTASE"/>
    <property type="match status" value="1"/>
</dbReference>
<dbReference type="PRINTS" id="PR00080">
    <property type="entry name" value="SDRFAMILY"/>
</dbReference>